<evidence type="ECO:0000313" key="3">
    <source>
        <dbReference type="Proteomes" id="UP000321225"/>
    </source>
</evidence>
<protein>
    <recommendedName>
        <fullName evidence="4">DUF2809 domain-containing protein</fullName>
    </recommendedName>
</protein>
<keyword evidence="3" id="KW-1185">Reference proteome</keyword>
<evidence type="ECO:0000313" key="2">
    <source>
        <dbReference type="EMBL" id="GEK84890.1"/>
    </source>
</evidence>
<dbReference type="Proteomes" id="UP000321225">
    <property type="component" value="Unassembled WGS sequence"/>
</dbReference>
<name>A0A511A9K9_9MICO</name>
<evidence type="ECO:0000256" key="1">
    <source>
        <dbReference type="SAM" id="Phobius"/>
    </source>
</evidence>
<feature type="transmembrane region" description="Helical" evidence="1">
    <location>
        <begin position="81"/>
        <end position="102"/>
    </location>
</feature>
<dbReference type="InterPro" id="IPR021257">
    <property type="entry name" value="DUF2809"/>
</dbReference>
<accession>A0A511A9K9</accession>
<gene>
    <name evidence="2" type="ORF">MAE01_00660</name>
</gene>
<dbReference type="EMBL" id="BJUW01000001">
    <property type="protein sequence ID" value="GEK84890.1"/>
    <property type="molecule type" value="Genomic_DNA"/>
</dbReference>
<sequence length="110" mass="11961">MHRFGSGDLGDMAGDALYAALVYLVFAFLLPRRARSLCAALAIIVCTVIEFLQLTDVPATLAELFPPAALVLGAHFDRRDLLVYAFAVVCAMLLDVVVSRALRRRAAQQP</sequence>
<comment type="caution">
    <text evidence="2">The sequence shown here is derived from an EMBL/GenBank/DDBJ whole genome shotgun (WGS) entry which is preliminary data.</text>
</comment>
<dbReference type="Pfam" id="PF10990">
    <property type="entry name" value="DUF2809"/>
    <property type="match status" value="1"/>
</dbReference>
<proteinExistence type="predicted"/>
<keyword evidence="1" id="KW-1133">Transmembrane helix</keyword>
<evidence type="ECO:0008006" key="4">
    <source>
        <dbReference type="Google" id="ProtNLM"/>
    </source>
</evidence>
<reference evidence="2 3" key="1">
    <citation type="submission" date="2019-07" db="EMBL/GenBank/DDBJ databases">
        <title>Whole genome shotgun sequence of Microbacterium aerolatum NBRC 103071.</title>
        <authorList>
            <person name="Hosoyama A."/>
            <person name="Uohara A."/>
            <person name="Ohji S."/>
            <person name="Ichikawa N."/>
        </authorList>
    </citation>
    <scope>NUCLEOTIDE SEQUENCE [LARGE SCALE GENOMIC DNA]</scope>
    <source>
        <strain evidence="2 3">NBRC 103071</strain>
    </source>
</reference>
<feature type="transmembrane region" description="Helical" evidence="1">
    <location>
        <begin position="37"/>
        <end position="61"/>
    </location>
</feature>
<keyword evidence="1" id="KW-0812">Transmembrane</keyword>
<feature type="transmembrane region" description="Helical" evidence="1">
    <location>
        <begin position="12"/>
        <end position="30"/>
    </location>
</feature>
<organism evidence="2 3">
    <name type="scientific">Microbacterium aerolatum</name>
    <dbReference type="NCBI Taxonomy" id="153731"/>
    <lineage>
        <taxon>Bacteria</taxon>
        <taxon>Bacillati</taxon>
        <taxon>Actinomycetota</taxon>
        <taxon>Actinomycetes</taxon>
        <taxon>Micrococcales</taxon>
        <taxon>Microbacteriaceae</taxon>
        <taxon>Microbacterium</taxon>
    </lineage>
</organism>
<keyword evidence="1" id="KW-0472">Membrane</keyword>
<dbReference type="AlphaFoldDB" id="A0A511A9K9"/>